<evidence type="ECO:0000313" key="3">
    <source>
        <dbReference type="EMBL" id="RDI57759.1"/>
    </source>
</evidence>
<name>A0A370HMK9_9HYPH</name>
<feature type="transmembrane region" description="Helical" evidence="2">
    <location>
        <begin position="20"/>
        <end position="38"/>
    </location>
</feature>
<keyword evidence="2" id="KW-0812">Transmembrane</keyword>
<dbReference type="OrthoDB" id="6166765at2"/>
<evidence type="ECO:0008006" key="5">
    <source>
        <dbReference type="Google" id="ProtNLM"/>
    </source>
</evidence>
<dbReference type="AlphaFoldDB" id="A0A370HMK9"/>
<protein>
    <recommendedName>
        <fullName evidence="5">Cyclase dehydrase</fullName>
    </recommendedName>
</protein>
<sequence length="190" mass="20697">MAHHRNRRSAQMSRESADALARGLGWFSIALGAVEVFGGKGVARWLGMEQNEKLLRAYGVREIMTGVGILASRDPTPWIWGRVAGDALDLATLGKGLADPNAERDRVIMATGAVAGVTVLDIICANALTGQPPQSRQLRWDYSDRSGLPKPAMQMRGAASDFQAPRDMRIPDALRPYTQPQGNEFPRPSM</sequence>
<feature type="transmembrane region" description="Helical" evidence="2">
    <location>
        <begin position="107"/>
        <end position="129"/>
    </location>
</feature>
<evidence type="ECO:0000313" key="4">
    <source>
        <dbReference type="Proteomes" id="UP000254925"/>
    </source>
</evidence>
<evidence type="ECO:0000256" key="1">
    <source>
        <dbReference type="SAM" id="MobiDB-lite"/>
    </source>
</evidence>
<proteinExistence type="predicted"/>
<organism evidence="3 4">
    <name type="scientific">Microvirga subterranea</name>
    <dbReference type="NCBI Taxonomy" id="186651"/>
    <lineage>
        <taxon>Bacteria</taxon>
        <taxon>Pseudomonadati</taxon>
        <taxon>Pseudomonadota</taxon>
        <taxon>Alphaproteobacteria</taxon>
        <taxon>Hyphomicrobiales</taxon>
        <taxon>Methylobacteriaceae</taxon>
        <taxon>Microvirga</taxon>
    </lineage>
</organism>
<dbReference type="EMBL" id="QQBB01000006">
    <property type="protein sequence ID" value="RDI57759.1"/>
    <property type="molecule type" value="Genomic_DNA"/>
</dbReference>
<comment type="caution">
    <text evidence="3">The sequence shown here is derived from an EMBL/GenBank/DDBJ whole genome shotgun (WGS) entry which is preliminary data.</text>
</comment>
<keyword evidence="4" id="KW-1185">Reference proteome</keyword>
<dbReference type="Proteomes" id="UP000254925">
    <property type="component" value="Unassembled WGS sequence"/>
</dbReference>
<accession>A0A370HMK9</accession>
<keyword evidence="2" id="KW-1133">Transmembrane helix</keyword>
<keyword evidence="2" id="KW-0472">Membrane</keyword>
<gene>
    <name evidence="3" type="ORF">DES45_10671</name>
</gene>
<evidence type="ECO:0000256" key="2">
    <source>
        <dbReference type="SAM" id="Phobius"/>
    </source>
</evidence>
<reference evidence="3 4" key="1">
    <citation type="submission" date="2018-07" db="EMBL/GenBank/DDBJ databases">
        <title>Genomic Encyclopedia of Type Strains, Phase IV (KMG-IV): sequencing the most valuable type-strain genomes for metagenomic binning, comparative biology and taxonomic classification.</title>
        <authorList>
            <person name="Goeker M."/>
        </authorList>
    </citation>
    <scope>NUCLEOTIDE SEQUENCE [LARGE SCALE GENOMIC DNA]</scope>
    <source>
        <strain evidence="3 4">DSM 14364</strain>
    </source>
</reference>
<feature type="region of interest" description="Disordered" evidence="1">
    <location>
        <begin position="143"/>
        <end position="190"/>
    </location>
</feature>